<dbReference type="Pfam" id="PF03745">
    <property type="entry name" value="DUF309"/>
    <property type="match status" value="1"/>
</dbReference>
<reference evidence="1 2" key="2">
    <citation type="submission" date="2018-03" db="EMBL/GenBank/DDBJ databases">
        <title>The ancient ancestry and fast evolution of plastids.</title>
        <authorList>
            <person name="Moore K.R."/>
            <person name="Magnabosco C."/>
            <person name="Momper L."/>
            <person name="Gold D.A."/>
            <person name="Bosak T."/>
            <person name="Fournier G.P."/>
        </authorList>
    </citation>
    <scope>NUCLEOTIDE SEQUENCE [LARGE SCALE GENOMIC DNA]</scope>
    <source>
        <strain evidence="1 2">CCAP 1448/3</strain>
    </source>
</reference>
<protein>
    <submittedName>
        <fullName evidence="1">DUF309 domain-containing protein</fullName>
    </submittedName>
</protein>
<dbReference type="RefSeq" id="WP_106287813.1">
    <property type="nucleotide sequence ID" value="NZ_CAWNTC010000231.1"/>
</dbReference>
<dbReference type="PANTHER" id="PTHR34796">
    <property type="entry name" value="EXPRESSED PROTEIN"/>
    <property type="match status" value="1"/>
</dbReference>
<dbReference type="EMBL" id="PVWJ01000022">
    <property type="protein sequence ID" value="PSB03905.1"/>
    <property type="molecule type" value="Genomic_DNA"/>
</dbReference>
<gene>
    <name evidence="1" type="ORF">C7B64_06360</name>
</gene>
<dbReference type="InterPro" id="IPR023203">
    <property type="entry name" value="TTHA0068_sf"/>
</dbReference>
<proteinExistence type="predicted"/>
<dbReference type="InterPro" id="IPR005500">
    <property type="entry name" value="DUF309"/>
</dbReference>
<evidence type="ECO:0000313" key="1">
    <source>
        <dbReference type="EMBL" id="PSB03905.1"/>
    </source>
</evidence>
<comment type="caution">
    <text evidence="1">The sequence shown here is derived from an EMBL/GenBank/DDBJ whole genome shotgun (WGS) entry which is preliminary data.</text>
</comment>
<dbReference type="OrthoDB" id="165483at2"/>
<accession>A0A2T1C6K1</accession>
<name>A0A2T1C6K1_9CYAN</name>
<dbReference type="SUPFAM" id="SSF140663">
    <property type="entry name" value="TTHA0068-like"/>
    <property type="match status" value="1"/>
</dbReference>
<keyword evidence="2" id="KW-1185">Reference proteome</keyword>
<dbReference type="Proteomes" id="UP000238762">
    <property type="component" value="Unassembled WGS sequence"/>
</dbReference>
<sequence>MSLDPASDLSQLLQGVAQFNEQEYYACHDTLEALWIEATEPHKKFYQGILQVAVGCYHLGNGNRRGALILLGEGINKLQRYEPDYLGIDVEQLIGESAELLNGLQALTFPEDCPENVKVSAQEDLPLPQITFVSPQN</sequence>
<dbReference type="AlphaFoldDB" id="A0A2T1C6K1"/>
<dbReference type="Gene3D" id="1.10.3450.10">
    <property type="entry name" value="TTHA0068-like"/>
    <property type="match status" value="1"/>
</dbReference>
<organism evidence="1 2">
    <name type="scientific">Merismopedia glauca CCAP 1448/3</name>
    <dbReference type="NCBI Taxonomy" id="1296344"/>
    <lineage>
        <taxon>Bacteria</taxon>
        <taxon>Bacillati</taxon>
        <taxon>Cyanobacteriota</taxon>
        <taxon>Cyanophyceae</taxon>
        <taxon>Synechococcales</taxon>
        <taxon>Merismopediaceae</taxon>
        <taxon>Merismopedia</taxon>
    </lineage>
</organism>
<reference evidence="1 2" key="1">
    <citation type="submission" date="2018-02" db="EMBL/GenBank/DDBJ databases">
        <authorList>
            <person name="Cohen D.B."/>
            <person name="Kent A.D."/>
        </authorList>
    </citation>
    <scope>NUCLEOTIDE SEQUENCE [LARGE SCALE GENOMIC DNA]</scope>
    <source>
        <strain evidence="1 2">CCAP 1448/3</strain>
    </source>
</reference>
<dbReference type="PANTHER" id="PTHR34796:SF1">
    <property type="entry name" value="EXPRESSED PROTEIN"/>
    <property type="match status" value="1"/>
</dbReference>
<evidence type="ECO:0000313" key="2">
    <source>
        <dbReference type="Proteomes" id="UP000238762"/>
    </source>
</evidence>